<evidence type="ECO:0000256" key="1">
    <source>
        <dbReference type="ARBA" id="ARBA00022793"/>
    </source>
</evidence>
<comment type="similarity">
    <text evidence="3 4">In the N-terminal section; belongs to the HFCD (homo-oligomeric flavin containing Cys decarboxylase) superfamily.</text>
</comment>
<reference evidence="7 8" key="1">
    <citation type="submission" date="2018-06" db="EMBL/GenBank/DDBJ databases">
        <authorList>
            <consortium name="Pathogen Informatics"/>
            <person name="Doyle S."/>
        </authorList>
    </citation>
    <scope>NUCLEOTIDE SEQUENCE [LARGE SCALE GENOMIC DNA]</scope>
    <source>
        <strain evidence="7 8">NCTC11370</strain>
    </source>
</reference>
<comment type="catalytic activity">
    <reaction evidence="3 4">
        <text>(R)-4'-phosphopantothenate + L-cysteine + CTP = N-[(R)-4-phosphopantothenoyl]-L-cysteine + CMP + diphosphate + H(+)</text>
        <dbReference type="Rhea" id="RHEA:19397"/>
        <dbReference type="ChEBI" id="CHEBI:10986"/>
        <dbReference type="ChEBI" id="CHEBI:15378"/>
        <dbReference type="ChEBI" id="CHEBI:33019"/>
        <dbReference type="ChEBI" id="CHEBI:35235"/>
        <dbReference type="ChEBI" id="CHEBI:37563"/>
        <dbReference type="ChEBI" id="CHEBI:59458"/>
        <dbReference type="ChEBI" id="CHEBI:60377"/>
        <dbReference type="EC" id="6.3.2.5"/>
    </reaction>
</comment>
<dbReference type="InterPro" id="IPR003382">
    <property type="entry name" value="Flavoprotein"/>
</dbReference>
<evidence type="ECO:0000313" key="7">
    <source>
        <dbReference type="EMBL" id="STO20333.1"/>
    </source>
</evidence>
<dbReference type="STRING" id="1094715.GCA_000236165_02695"/>
<dbReference type="Gene3D" id="3.40.50.1950">
    <property type="entry name" value="Flavin prenyltransferase-like"/>
    <property type="match status" value="1"/>
</dbReference>
<dbReference type="SUPFAM" id="SSF102645">
    <property type="entry name" value="CoaB-like"/>
    <property type="match status" value="1"/>
</dbReference>
<dbReference type="Gene3D" id="3.40.50.10300">
    <property type="entry name" value="CoaB-like"/>
    <property type="match status" value="1"/>
</dbReference>
<comment type="cofactor">
    <cofactor evidence="3">
        <name>Mg(2+)</name>
        <dbReference type="ChEBI" id="CHEBI:18420"/>
    </cofactor>
</comment>
<feature type="binding site" evidence="3">
    <location>
        <begin position="306"/>
        <end position="309"/>
    </location>
    <ligand>
        <name>CTP</name>
        <dbReference type="ChEBI" id="CHEBI:37563"/>
    </ligand>
</feature>
<dbReference type="UniPathway" id="UPA00241">
    <property type="reaction ID" value="UER00353"/>
</dbReference>
<evidence type="ECO:0000313" key="8">
    <source>
        <dbReference type="Proteomes" id="UP000254554"/>
    </source>
</evidence>
<dbReference type="EC" id="6.3.2.5" evidence="3"/>
<keyword evidence="3 4" id="KW-0288">FMN</keyword>
<comment type="similarity">
    <text evidence="3 4">In the C-terminal section; belongs to the PPC synthetase family.</text>
</comment>
<comment type="pathway">
    <text evidence="3 4">Cofactor biosynthesis; coenzyme A biosynthesis; CoA from (R)-pantothenate: step 2/5.</text>
</comment>
<feature type="binding site" evidence="3">
    <location>
        <position position="289"/>
    </location>
    <ligand>
        <name>CTP</name>
        <dbReference type="ChEBI" id="CHEBI:37563"/>
    </ligand>
</feature>
<protein>
    <recommendedName>
        <fullName evidence="3">Coenzyme A biosynthesis bifunctional protein CoaBC</fullName>
    </recommendedName>
    <alternativeName>
        <fullName evidence="3">DNA/pantothenate metabolism flavoprotein</fullName>
    </alternativeName>
    <alternativeName>
        <fullName evidence="3">Phosphopantothenoylcysteine synthetase/decarboxylase</fullName>
        <shortName evidence="3">PPCS-PPCDC</shortName>
    </alternativeName>
    <domain>
        <recommendedName>
            <fullName evidence="3">Phosphopantothenoylcysteine decarboxylase</fullName>
            <shortName evidence="3">PPC decarboxylase</shortName>
            <shortName evidence="3">PPC-DC</shortName>
            <ecNumber evidence="3">4.1.1.36</ecNumber>
        </recommendedName>
        <alternativeName>
            <fullName evidence="3">CoaC</fullName>
        </alternativeName>
    </domain>
    <domain>
        <recommendedName>
            <fullName evidence="3">Phosphopantothenate--cysteine ligase</fullName>
            <ecNumber evidence="3">6.3.2.5</ecNumber>
        </recommendedName>
        <alternativeName>
            <fullName evidence="3">CoaB</fullName>
        </alternativeName>
        <alternativeName>
            <fullName evidence="3">Phosphopantothenoylcysteine synthetase</fullName>
            <shortName evidence="3">PPC synthetase</shortName>
            <shortName evidence="3">PPC-S</shortName>
        </alternativeName>
    </domain>
</protein>
<evidence type="ECO:0000259" key="5">
    <source>
        <dbReference type="Pfam" id="PF02441"/>
    </source>
</evidence>
<feature type="binding site" evidence="3">
    <location>
        <position position="338"/>
    </location>
    <ligand>
        <name>CTP</name>
        <dbReference type="ChEBI" id="CHEBI:37563"/>
    </ligand>
</feature>
<dbReference type="GO" id="GO:0071513">
    <property type="term" value="C:phosphopantothenoylcysteine decarboxylase complex"/>
    <property type="evidence" value="ECO:0007669"/>
    <property type="project" value="TreeGrafter"/>
</dbReference>
<comment type="pathway">
    <text evidence="3 4">Cofactor biosynthesis; coenzyme A biosynthesis; CoA from (R)-pantothenate: step 3/5.</text>
</comment>
<evidence type="ECO:0000259" key="6">
    <source>
        <dbReference type="Pfam" id="PF04127"/>
    </source>
</evidence>
<evidence type="ECO:0000256" key="4">
    <source>
        <dbReference type="RuleBase" id="RU364078"/>
    </source>
</evidence>
<dbReference type="InterPro" id="IPR035929">
    <property type="entry name" value="CoaB-like_sf"/>
</dbReference>
<feature type="binding site" evidence="3">
    <location>
        <position position="342"/>
    </location>
    <ligand>
        <name>CTP</name>
        <dbReference type="ChEBI" id="CHEBI:37563"/>
    </ligand>
</feature>
<comment type="caution">
    <text evidence="3">Lacks conserved residue(s) required for the propagation of feature annotation.</text>
</comment>
<feature type="binding site" evidence="3">
    <location>
        <position position="324"/>
    </location>
    <ligand>
        <name>CTP</name>
        <dbReference type="ChEBI" id="CHEBI:37563"/>
    </ligand>
</feature>
<dbReference type="PANTHER" id="PTHR14359:SF6">
    <property type="entry name" value="PHOSPHOPANTOTHENOYLCYSTEINE DECARBOXYLASE"/>
    <property type="match status" value="1"/>
</dbReference>
<dbReference type="Proteomes" id="UP000254554">
    <property type="component" value="Unassembled WGS sequence"/>
</dbReference>
<dbReference type="Pfam" id="PF04127">
    <property type="entry name" value="DFP"/>
    <property type="match status" value="1"/>
</dbReference>
<proteinExistence type="inferred from homology"/>
<keyword evidence="3" id="KW-0460">Magnesium</keyword>
<dbReference type="GO" id="GO:0004632">
    <property type="term" value="F:phosphopantothenate--cysteine ligase activity"/>
    <property type="evidence" value="ECO:0007669"/>
    <property type="project" value="UniProtKB-UniRule"/>
</dbReference>
<dbReference type="NCBIfam" id="TIGR00521">
    <property type="entry name" value="coaBC_dfp"/>
    <property type="match status" value="1"/>
</dbReference>
<keyword evidence="3 4" id="KW-0285">Flavoprotein</keyword>
<dbReference type="SUPFAM" id="SSF52507">
    <property type="entry name" value="Homo-oligomeric flavin-containing Cys decarboxylases, HFCD"/>
    <property type="match status" value="1"/>
</dbReference>
<comment type="function">
    <text evidence="3">Catalyzes two sequential steps in the biosynthesis of coenzyme A. In the first step cysteine is conjugated to 4'-phosphopantothenate to form 4-phosphopantothenoylcysteine. In the second step the latter compound is decarboxylated to form 4'-phosphopantotheine.</text>
</comment>
<feature type="region of interest" description="Phosphopantothenoylcysteine decarboxylase" evidence="3">
    <location>
        <begin position="1"/>
        <end position="190"/>
    </location>
</feature>
<feature type="domain" description="DNA/pantothenate metabolism flavoprotein C-terminal" evidence="6">
    <location>
        <begin position="186"/>
        <end position="394"/>
    </location>
</feature>
<dbReference type="Pfam" id="PF02441">
    <property type="entry name" value="Flavoprotein"/>
    <property type="match status" value="1"/>
</dbReference>
<comment type="function">
    <text evidence="4">Catalyzes two steps in the biosynthesis of coenzyme A. In the first step cysteine is conjugated to 4'-phosphopantothenate to form 4-phosphopantothenoylcysteine, in the latter compound is decarboxylated to form 4'-phosphopantotheine.</text>
</comment>
<dbReference type="RefSeq" id="WP_010652545.1">
    <property type="nucleotide sequence ID" value="NZ_JAPHOO010000002.1"/>
</dbReference>
<dbReference type="OrthoDB" id="9802554at2"/>
<dbReference type="HAMAP" id="MF_02225">
    <property type="entry name" value="CoaBC"/>
    <property type="match status" value="1"/>
</dbReference>
<dbReference type="EC" id="4.1.1.36" evidence="3"/>
<dbReference type="GO" id="GO:0010181">
    <property type="term" value="F:FMN binding"/>
    <property type="evidence" value="ECO:0007669"/>
    <property type="project" value="UniProtKB-UniRule"/>
</dbReference>
<feature type="domain" description="Flavoprotein" evidence="5">
    <location>
        <begin position="7"/>
        <end position="174"/>
    </location>
</feature>
<feature type="region of interest" description="Phosphopantothenate--cysteine ligase" evidence="3">
    <location>
        <begin position="191"/>
        <end position="401"/>
    </location>
</feature>
<keyword evidence="3" id="KW-0511">Multifunctional enzyme</keyword>
<dbReference type="PANTHER" id="PTHR14359">
    <property type="entry name" value="HOMO-OLIGOMERIC FLAVIN CONTAINING CYS DECARBOXYLASE FAMILY"/>
    <property type="match status" value="1"/>
</dbReference>
<sequence length="401" mass="43156">MQDFVGKKILLGVCGGVAAYKSAYLIRELTRAGAEVNVVMTQSAKEFVSPLLMQALSGNSTRTDLFDAQAERAMGHIELARWADYLVIAPASANILAKMAQGIADDLLSTLYLVAEVPVMVCPAMNRSMWAHPATQANCKLLRDRGVIFVGPEEGSQACGEQGLGRVSEAEQILSALRLHDVHQILQDKKVLVTAGPTREPLDPVRYISNYSSGKMGYAMAEAAAMAGAQVTLVSGPTSLQTLSGIKRIQVESAQEMLAAVMQEMPEGGIFIGTAAVADYRVESVASEKMKKKNLEEMTLKLVKNPDILSRVVQSGRASCVVGFAAETTDVVHYATEKLQHKQLDMIVANTVGKGLGFDSDMNQVTVITKNKQIELPFNHKTRLAGQIIAIIAATLQNVVP</sequence>
<dbReference type="AlphaFoldDB" id="A0A377G6G6"/>
<keyword evidence="8" id="KW-1185">Reference proteome</keyword>
<keyword evidence="1 3" id="KW-0210">Decarboxylase</keyword>
<dbReference type="EMBL" id="UGGT01000001">
    <property type="protein sequence ID" value="STO20333.1"/>
    <property type="molecule type" value="Genomic_DNA"/>
</dbReference>
<dbReference type="GO" id="GO:0015941">
    <property type="term" value="P:pantothenate catabolic process"/>
    <property type="evidence" value="ECO:0007669"/>
    <property type="project" value="InterPro"/>
</dbReference>
<feature type="active site" description="Proton donor" evidence="3">
    <location>
        <position position="159"/>
    </location>
</feature>
<name>A0A377G6G6_9GAMM</name>
<keyword evidence="3" id="KW-0479">Metal-binding</keyword>
<feature type="binding site" evidence="3">
    <location>
        <position position="279"/>
    </location>
    <ligand>
        <name>CTP</name>
        <dbReference type="ChEBI" id="CHEBI:37563"/>
    </ligand>
</feature>
<dbReference type="GO" id="GO:0046872">
    <property type="term" value="F:metal ion binding"/>
    <property type="evidence" value="ECO:0007669"/>
    <property type="project" value="UniProtKB-KW"/>
</dbReference>
<comment type="catalytic activity">
    <reaction evidence="3 4">
        <text>N-[(R)-4-phosphopantothenoyl]-L-cysteine + H(+) = (R)-4'-phosphopantetheine + CO2</text>
        <dbReference type="Rhea" id="RHEA:16793"/>
        <dbReference type="ChEBI" id="CHEBI:15378"/>
        <dbReference type="ChEBI" id="CHEBI:16526"/>
        <dbReference type="ChEBI" id="CHEBI:59458"/>
        <dbReference type="ChEBI" id="CHEBI:61723"/>
        <dbReference type="EC" id="4.1.1.36"/>
    </reaction>
</comment>
<dbReference type="InterPro" id="IPR036551">
    <property type="entry name" value="Flavin_trans-like"/>
</dbReference>
<gene>
    <name evidence="3 7" type="primary">coaBC</name>
    <name evidence="7" type="ORF">NCTC11370_00387</name>
</gene>
<dbReference type="GO" id="GO:0004633">
    <property type="term" value="F:phosphopantothenoylcysteine decarboxylase activity"/>
    <property type="evidence" value="ECO:0007669"/>
    <property type="project" value="UniProtKB-UniRule"/>
</dbReference>
<keyword evidence="3 4" id="KW-0436">Ligase</keyword>
<keyword evidence="2 3" id="KW-0456">Lyase</keyword>
<organism evidence="7 8">
    <name type="scientific">Fluoribacter dumoffii</name>
    <dbReference type="NCBI Taxonomy" id="463"/>
    <lineage>
        <taxon>Bacteria</taxon>
        <taxon>Pseudomonadati</taxon>
        <taxon>Pseudomonadota</taxon>
        <taxon>Gammaproteobacteria</taxon>
        <taxon>Legionellales</taxon>
        <taxon>Legionellaceae</taxon>
        <taxon>Fluoribacter</taxon>
    </lineage>
</organism>
<evidence type="ECO:0000256" key="3">
    <source>
        <dbReference type="HAMAP-Rule" id="MF_02225"/>
    </source>
</evidence>
<evidence type="ECO:0000256" key="2">
    <source>
        <dbReference type="ARBA" id="ARBA00023239"/>
    </source>
</evidence>
<dbReference type="GO" id="GO:0015937">
    <property type="term" value="P:coenzyme A biosynthetic process"/>
    <property type="evidence" value="ECO:0007669"/>
    <property type="project" value="UniProtKB-UniRule"/>
</dbReference>
<dbReference type="GeneID" id="93293606"/>
<comment type="cofactor">
    <cofactor evidence="3">
        <name>FMN</name>
        <dbReference type="ChEBI" id="CHEBI:58210"/>
    </cofactor>
    <text evidence="3">Binds 1 FMN per subunit.</text>
</comment>
<dbReference type="InterPro" id="IPR005252">
    <property type="entry name" value="CoaBC"/>
</dbReference>
<dbReference type="InterPro" id="IPR007085">
    <property type="entry name" value="DNA/pantothenate-metab_flavo_C"/>
</dbReference>
<accession>A0A377G6G6</accession>